<reference evidence="1" key="1">
    <citation type="submission" date="2017-07" db="EMBL/GenBank/DDBJ databases">
        <title>Taro Niue Genome Assembly and Annotation.</title>
        <authorList>
            <person name="Atibalentja N."/>
            <person name="Keating K."/>
            <person name="Fields C.J."/>
        </authorList>
    </citation>
    <scope>NUCLEOTIDE SEQUENCE</scope>
    <source>
        <strain evidence="1">Niue_2</strain>
        <tissue evidence="1">Leaf</tissue>
    </source>
</reference>
<gene>
    <name evidence="1" type="ORF">Taro_014852</name>
</gene>
<evidence type="ECO:0000313" key="1">
    <source>
        <dbReference type="EMBL" id="MQL82367.1"/>
    </source>
</evidence>
<dbReference type="EMBL" id="NMUH01000628">
    <property type="protein sequence ID" value="MQL82367.1"/>
    <property type="molecule type" value="Genomic_DNA"/>
</dbReference>
<proteinExistence type="predicted"/>
<feature type="non-terminal residue" evidence="1">
    <location>
        <position position="22"/>
    </location>
</feature>
<protein>
    <submittedName>
        <fullName evidence="1">Uncharacterized protein</fullName>
    </submittedName>
</protein>
<comment type="caution">
    <text evidence="1">The sequence shown here is derived from an EMBL/GenBank/DDBJ whole genome shotgun (WGS) entry which is preliminary data.</text>
</comment>
<sequence>MFNSTRDLLPRSWIWVPEHRRY</sequence>
<dbReference type="Proteomes" id="UP000652761">
    <property type="component" value="Unassembled WGS sequence"/>
</dbReference>
<organism evidence="1 2">
    <name type="scientific">Colocasia esculenta</name>
    <name type="common">Wild taro</name>
    <name type="synonym">Arum esculentum</name>
    <dbReference type="NCBI Taxonomy" id="4460"/>
    <lineage>
        <taxon>Eukaryota</taxon>
        <taxon>Viridiplantae</taxon>
        <taxon>Streptophyta</taxon>
        <taxon>Embryophyta</taxon>
        <taxon>Tracheophyta</taxon>
        <taxon>Spermatophyta</taxon>
        <taxon>Magnoliopsida</taxon>
        <taxon>Liliopsida</taxon>
        <taxon>Araceae</taxon>
        <taxon>Aroideae</taxon>
        <taxon>Colocasieae</taxon>
        <taxon>Colocasia</taxon>
    </lineage>
</organism>
<evidence type="ECO:0000313" key="2">
    <source>
        <dbReference type="Proteomes" id="UP000652761"/>
    </source>
</evidence>
<dbReference type="AlphaFoldDB" id="A0A843UJ86"/>
<keyword evidence="2" id="KW-1185">Reference proteome</keyword>
<name>A0A843UJ86_COLES</name>
<accession>A0A843UJ86</accession>